<name>A0A7T1AKM0_ATRLM</name>
<protein>
    <recommendedName>
        <fullName evidence="2">DUF305 domain-containing protein</fullName>
    </recommendedName>
</protein>
<keyword evidence="4" id="KW-1185">Reference proteome</keyword>
<feature type="chain" id="PRO_5030555621" description="DUF305 domain-containing protein" evidence="1">
    <location>
        <begin position="28"/>
        <end position="194"/>
    </location>
</feature>
<feature type="domain" description="DUF305" evidence="2">
    <location>
        <begin position="53"/>
        <end position="188"/>
    </location>
</feature>
<evidence type="ECO:0000256" key="1">
    <source>
        <dbReference type="SAM" id="SignalP"/>
    </source>
</evidence>
<dbReference type="KEGG" id="alam:RT761_00865"/>
<organism evidence="3 4">
    <name type="scientific">Atribacter laminatus</name>
    <dbReference type="NCBI Taxonomy" id="2847778"/>
    <lineage>
        <taxon>Bacteria</taxon>
        <taxon>Pseudomonadati</taxon>
        <taxon>Atribacterota</taxon>
        <taxon>Atribacteria</taxon>
        <taxon>Atribacterales</taxon>
        <taxon>Atribacteraceae</taxon>
        <taxon>Atribacter</taxon>
    </lineage>
</organism>
<dbReference type="PANTHER" id="PTHR36933:SF1">
    <property type="entry name" value="SLL0788 PROTEIN"/>
    <property type="match status" value="1"/>
</dbReference>
<evidence type="ECO:0000313" key="3">
    <source>
        <dbReference type="EMBL" id="QPM67654.1"/>
    </source>
</evidence>
<reference evidence="3 4" key="1">
    <citation type="journal article" date="2021" name="Nat. Commun.">
        <title>Isolation of a member of the candidate phylum Atribacteria reveals a unique cell membrane structure.</title>
        <authorList>
            <person name="Taiki K."/>
            <person name="Nobu M.K."/>
            <person name="Kusada H."/>
            <person name="Meng X.-Y."/>
            <person name="Hosoki N."/>
            <person name="Uematsu K."/>
            <person name="Yoshioka H."/>
            <person name="Kamagata Y."/>
            <person name="Tamaki H."/>
        </authorList>
    </citation>
    <scope>NUCLEOTIDE SEQUENCE [LARGE SCALE GENOMIC DNA]</scope>
    <source>
        <strain evidence="3 4">RT761</strain>
    </source>
</reference>
<dbReference type="Proteomes" id="UP000594463">
    <property type="component" value="Chromosome"/>
</dbReference>
<dbReference type="RefSeq" id="WP_218112845.1">
    <property type="nucleotide sequence ID" value="NZ_CP065383.1"/>
</dbReference>
<feature type="signal peptide" evidence="1">
    <location>
        <begin position="1"/>
        <end position="27"/>
    </location>
</feature>
<gene>
    <name evidence="3" type="ORF">RT761_00865</name>
</gene>
<dbReference type="InterPro" id="IPR005183">
    <property type="entry name" value="DUF305_CopM-like"/>
</dbReference>
<proteinExistence type="predicted"/>
<accession>A0A7T1AKM0</accession>
<dbReference type="AlphaFoldDB" id="A0A7T1AKM0"/>
<dbReference type="Pfam" id="PF03713">
    <property type="entry name" value="DUF305"/>
    <property type="match status" value="1"/>
</dbReference>
<sequence>MMKIKNKFISLLLSIFLVFLLIGGAFAQTNHGDEEMEHGTGMMVNIPGEELNVKFLSMMIAHHEGAVEMSQYVIPLAKDPQVLSWAESIINNQKEEIALMKSWITEWVANDTSAQTTMAHEMETMLKLLQEATNPERAFVELMVDHHLSAIEMAIPILMQGEDPKLLNLARDIIATQTEEIYQFRLWLIKLNNY</sequence>
<evidence type="ECO:0000313" key="4">
    <source>
        <dbReference type="Proteomes" id="UP000594463"/>
    </source>
</evidence>
<dbReference type="EMBL" id="CP065383">
    <property type="protein sequence ID" value="QPM67654.1"/>
    <property type="molecule type" value="Genomic_DNA"/>
</dbReference>
<dbReference type="InterPro" id="IPR012347">
    <property type="entry name" value="Ferritin-like"/>
</dbReference>
<evidence type="ECO:0000259" key="2">
    <source>
        <dbReference type="Pfam" id="PF03713"/>
    </source>
</evidence>
<dbReference type="Gene3D" id="1.20.1260.10">
    <property type="match status" value="1"/>
</dbReference>
<dbReference type="PANTHER" id="PTHR36933">
    <property type="entry name" value="SLL0788 PROTEIN"/>
    <property type="match status" value="1"/>
</dbReference>
<keyword evidence="1" id="KW-0732">Signal</keyword>